<proteinExistence type="predicted"/>
<evidence type="ECO:0008006" key="3">
    <source>
        <dbReference type="Google" id="ProtNLM"/>
    </source>
</evidence>
<dbReference type="Proteomes" id="UP000613030">
    <property type="component" value="Unassembled WGS sequence"/>
</dbReference>
<protein>
    <recommendedName>
        <fullName evidence="3">STAS/SEC14 domain-containing protein</fullName>
    </recommendedName>
</protein>
<keyword evidence="2" id="KW-1185">Reference proteome</keyword>
<reference evidence="1 2" key="1">
    <citation type="submission" date="2021-01" db="EMBL/GenBank/DDBJ databases">
        <title>Chryseolinea sp. Jin1 Genome sequencing and assembly.</title>
        <authorList>
            <person name="Kim I."/>
        </authorList>
    </citation>
    <scope>NUCLEOTIDE SEQUENCE [LARGE SCALE GENOMIC DNA]</scope>
    <source>
        <strain evidence="1 2">Jin1</strain>
    </source>
</reference>
<evidence type="ECO:0000313" key="2">
    <source>
        <dbReference type="Proteomes" id="UP000613030"/>
    </source>
</evidence>
<name>A0ABS1KLN0_9BACT</name>
<sequence>MAIILLAVTQQTIMQSLFKAKNIEISYDPQNKYLYCNWLGFQNKESIVKSGGIILELLQQKGVSKVLNDNSQVTGPWQEAADWTASVWFPQMIESGLQHFAWVFSPNIFSELSAKKAMPSSGIVKSFNSYNDALSWLLLQK</sequence>
<dbReference type="EMBL" id="JAERRB010000001">
    <property type="protein sequence ID" value="MBL0740370.1"/>
    <property type="molecule type" value="Genomic_DNA"/>
</dbReference>
<gene>
    <name evidence="1" type="ORF">JI741_04035</name>
</gene>
<dbReference type="RefSeq" id="WP_236675859.1">
    <property type="nucleotide sequence ID" value="NZ_JAERRB010000001.1"/>
</dbReference>
<evidence type="ECO:0000313" key="1">
    <source>
        <dbReference type="EMBL" id="MBL0740370.1"/>
    </source>
</evidence>
<organism evidence="1 2">
    <name type="scientific">Chryseolinea lacunae</name>
    <dbReference type="NCBI Taxonomy" id="2801331"/>
    <lineage>
        <taxon>Bacteria</taxon>
        <taxon>Pseudomonadati</taxon>
        <taxon>Bacteroidota</taxon>
        <taxon>Cytophagia</taxon>
        <taxon>Cytophagales</taxon>
        <taxon>Fulvivirgaceae</taxon>
        <taxon>Chryseolinea</taxon>
    </lineage>
</organism>
<comment type="caution">
    <text evidence="1">The sequence shown here is derived from an EMBL/GenBank/DDBJ whole genome shotgun (WGS) entry which is preliminary data.</text>
</comment>
<accession>A0ABS1KLN0</accession>